<dbReference type="InterPro" id="IPR007229">
    <property type="entry name" value="Nic_PRibTrfase-Fam"/>
</dbReference>
<accession>D5ZZE9</accession>
<dbReference type="GO" id="GO:0004516">
    <property type="term" value="F:nicotinate phosphoribosyltransferase activity"/>
    <property type="evidence" value="ECO:0007669"/>
    <property type="project" value="UniProtKB-UniRule"/>
</dbReference>
<dbReference type="eggNOG" id="COG1488">
    <property type="taxonomic scope" value="Bacteria"/>
</dbReference>
<dbReference type="GO" id="GO:0034355">
    <property type="term" value="P:NAD+ biosynthetic process via the salvage pathway"/>
    <property type="evidence" value="ECO:0007669"/>
    <property type="project" value="TreeGrafter"/>
</dbReference>
<name>D5ZZE9_STRV1</name>
<comment type="pathway">
    <text evidence="1 9">Cofactor biosynthesis; NAD(+) biosynthesis; nicotinate D-ribonucleotide from nicotinate: step 1/1.</text>
</comment>
<comment type="function">
    <text evidence="9">Catalyzes the first step in the biosynthesis of NAD from nicotinic acid, the ATP-dependent synthesis of beta-nicotinate D-ribonucleotide from nicotinate and 5-phospho-D-ribose 1-phosphate.</text>
</comment>
<reference evidence="12" key="1">
    <citation type="submission" date="2008-12" db="EMBL/GenBank/DDBJ databases">
        <title>Annotation of Streptomyces ghanaensis ATCC 14672.</title>
        <authorList>
            <consortium name="The Broad Institute Genome Sequencing Platform"/>
            <consortium name="Broad Institute Microbial Sequencing Center"/>
            <person name="Fischbach M."/>
            <person name="Ward D."/>
            <person name="Young S."/>
            <person name="Kodira C.D."/>
            <person name="Zeng Q."/>
            <person name="Koehrsen M."/>
            <person name="Godfrey P."/>
            <person name="Alvarado L."/>
            <person name="Berlin A.M."/>
            <person name="Borenstein D."/>
            <person name="Chen Z."/>
            <person name="Engels R."/>
            <person name="Freedman E."/>
            <person name="Gellesch M."/>
            <person name="Goldberg J."/>
            <person name="Griggs A."/>
            <person name="Gujja S."/>
            <person name="Heiman D.I."/>
            <person name="Hepburn T.A."/>
            <person name="Howarth C."/>
            <person name="Jen D."/>
            <person name="Larson L."/>
            <person name="Lewis B."/>
            <person name="Mehta T."/>
            <person name="Park D."/>
            <person name="Pearson M."/>
            <person name="Roberts A."/>
            <person name="Saif S."/>
            <person name="Shea T.D."/>
            <person name="Shenoy N."/>
            <person name="Sisk P."/>
            <person name="Stolte C."/>
            <person name="Sykes S.N."/>
            <person name="Walk T."/>
            <person name="White J."/>
            <person name="Yandava C."/>
            <person name="Straight P."/>
            <person name="Clardy J."/>
            <person name="Hung D."/>
            <person name="Kolter R."/>
            <person name="Mekalanos J."/>
            <person name="Walker S."/>
            <person name="Walsh C.T."/>
            <person name="Wieland B.L.C."/>
            <person name="Ilzarbe M."/>
            <person name="Galagan J."/>
            <person name="Nusbaum C."/>
            <person name="Birren B."/>
        </authorList>
    </citation>
    <scope>NUCLEOTIDE SEQUENCE [LARGE SCALE GENOMIC DNA]</scope>
    <source>
        <strain evidence="12">ATCC 14672 / DSM 40746 / JCM 4963 / KCTC 9882 / NRRL B-12104 / FH 1290</strain>
    </source>
</reference>
<keyword evidence="4" id="KW-0597">Phosphoprotein</keyword>
<evidence type="ECO:0000256" key="5">
    <source>
        <dbReference type="ARBA" id="ARBA00022598"/>
    </source>
</evidence>
<comment type="similarity">
    <text evidence="2 9">Belongs to the NAPRTase family.</text>
</comment>
<dbReference type="NCBIfam" id="NF006698">
    <property type="entry name" value="PRK09243.1-5"/>
    <property type="match status" value="1"/>
</dbReference>
<proteinExistence type="inferred from homology"/>
<feature type="domain" description="Nicotinate phosphoribosyltransferase N-terminal" evidence="10">
    <location>
        <begin position="8"/>
        <end position="132"/>
    </location>
</feature>
<dbReference type="PANTHER" id="PTHR11098:SF8">
    <property type="entry name" value="NICOTINATE PHOSPHORIBOSYLTRANSFERASE PNCB1"/>
    <property type="match status" value="1"/>
</dbReference>
<dbReference type="PIRSF" id="PIRSF000484">
    <property type="entry name" value="NAPRT"/>
    <property type="match status" value="1"/>
</dbReference>
<sequence>MDVPSTALFTDQYELTMLQAALKAGTAGRRSVFEVFTRRLPDGRRYGVVAGTGRVLDAVENFRFDPGVLRFLREKGIVDDPTLEWLADYRFSGDILGYPEGEVYFPGSPIMRVEGSFAECVLLETVILSILNHDSAIAAAASRMSSAAGDRPLIEMGARRTHELAAVAASRAAYIGGFASTSDLAAGFRYNIPTVGTSAHAFTLLHDTERDAFRAQVDSLGGGTTLLVDTYDVAEAVRTAVEVAGPELGAVRIDSGDLLLVAHRVRQQLDALGATGTRILVTSDLDEYAIASLAAAPVDAYGVGTQLVTGSGHPTASMVYKLVARAVSDDPGAPLVPVAKKSSGGKTSLGGRKWAARRLDAYGVAEAEVVGTGEVPDALADRQLLVPLVEGGEVVAREPLDVVRDRHAAARAGLPLSATQLSRGEPVIPTEYLHGGSGS</sequence>
<dbReference type="InterPro" id="IPR040727">
    <property type="entry name" value="NAPRTase_N"/>
</dbReference>
<dbReference type="GO" id="GO:0005829">
    <property type="term" value="C:cytosol"/>
    <property type="evidence" value="ECO:0007669"/>
    <property type="project" value="TreeGrafter"/>
</dbReference>
<dbReference type="SUPFAM" id="SSF54675">
    <property type="entry name" value="Nicotinate/Quinolinate PRTase N-terminal domain-like"/>
    <property type="match status" value="1"/>
</dbReference>
<dbReference type="SUPFAM" id="SSF51690">
    <property type="entry name" value="Nicotinate/Quinolinate PRTase C-terminal domain-like"/>
    <property type="match status" value="1"/>
</dbReference>
<dbReference type="GO" id="GO:0047280">
    <property type="term" value="F:nicotinamide phosphoribosyltransferase activity"/>
    <property type="evidence" value="ECO:0007669"/>
    <property type="project" value="UniProtKB-ARBA"/>
</dbReference>
<comment type="PTM">
    <text evidence="9">Transiently phosphorylated on a His residue during the reaction cycle. Phosphorylation strongly increases the affinity for substrates and increases the rate of nicotinate D-ribonucleotide production. Dephosphorylation regenerates the low-affinity form of the enzyme, leading to product release.</text>
</comment>
<dbReference type="InterPro" id="IPR036068">
    <property type="entry name" value="Nicotinate_pribotase-like_C"/>
</dbReference>
<evidence type="ECO:0000259" key="10">
    <source>
        <dbReference type="Pfam" id="PF17767"/>
    </source>
</evidence>
<dbReference type="EC" id="6.3.4.21" evidence="3 9"/>
<dbReference type="InterPro" id="IPR006405">
    <property type="entry name" value="Nic_PRibTrfase_pncB"/>
</dbReference>
<keyword evidence="7 9" id="KW-0808">Transferase</keyword>
<protein>
    <recommendedName>
        <fullName evidence="3 9">Nicotinate phosphoribosyltransferase</fullName>
        <ecNumber evidence="3 9">6.3.4.21</ecNumber>
    </recommendedName>
</protein>
<evidence type="ECO:0000256" key="1">
    <source>
        <dbReference type="ARBA" id="ARBA00004952"/>
    </source>
</evidence>
<evidence type="ECO:0000256" key="7">
    <source>
        <dbReference type="ARBA" id="ARBA00022679"/>
    </source>
</evidence>
<dbReference type="PANTHER" id="PTHR11098">
    <property type="entry name" value="NICOTINATE PHOSPHORIBOSYLTRANSFERASE"/>
    <property type="match status" value="1"/>
</dbReference>
<dbReference type="NCBIfam" id="TIGR01513">
    <property type="entry name" value="NAPRTase_put"/>
    <property type="match status" value="1"/>
</dbReference>
<organism evidence="11 12">
    <name type="scientific">Streptomyces viridosporus (strain ATCC 14672 / DSM 40746 / JCM 4963 / KCTC 9882 / NRRL B-12104 / FH 1290)</name>
    <name type="common">Streptomyces ghanaensis</name>
    <dbReference type="NCBI Taxonomy" id="566461"/>
    <lineage>
        <taxon>Bacteria</taxon>
        <taxon>Bacillati</taxon>
        <taxon>Actinomycetota</taxon>
        <taxon>Actinomycetes</taxon>
        <taxon>Kitasatosporales</taxon>
        <taxon>Streptomycetaceae</taxon>
        <taxon>Streptomyces</taxon>
    </lineage>
</organism>
<evidence type="ECO:0000313" key="12">
    <source>
        <dbReference type="Proteomes" id="UP000003824"/>
    </source>
</evidence>
<dbReference type="Pfam" id="PF17767">
    <property type="entry name" value="NAPRTase_N"/>
    <property type="match status" value="1"/>
</dbReference>
<dbReference type="AlphaFoldDB" id="D5ZZE9"/>
<dbReference type="FunFam" id="3.20.20.70:FF:000076">
    <property type="entry name" value="Nicotinate phosphoribosyltransferase"/>
    <property type="match status" value="1"/>
</dbReference>
<evidence type="ECO:0000313" key="11">
    <source>
        <dbReference type="EMBL" id="EFE69217.2"/>
    </source>
</evidence>
<dbReference type="NCBIfam" id="NF009131">
    <property type="entry name" value="PRK12484.1"/>
    <property type="match status" value="1"/>
</dbReference>
<dbReference type="Gene3D" id="3.20.140.10">
    <property type="entry name" value="nicotinate phosphoribosyltransferase"/>
    <property type="match status" value="1"/>
</dbReference>
<evidence type="ECO:0000256" key="8">
    <source>
        <dbReference type="ARBA" id="ARBA00048668"/>
    </source>
</evidence>
<evidence type="ECO:0000256" key="4">
    <source>
        <dbReference type="ARBA" id="ARBA00022553"/>
    </source>
</evidence>
<evidence type="ECO:0000256" key="6">
    <source>
        <dbReference type="ARBA" id="ARBA00022642"/>
    </source>
</evidence>
<dbReference type="InterPro" id="IPR013785">
    <property type="entry name" value="Aldolase_TIM"/>
</dbReference>
<keyword evidence="5 9" id="KW-0436">Ligase</keyword>
<comment type="catalytic activity">
    <reaction evidence="8 9">
        <text>5-phospho-alpha-D-ribose 1-diphosphate + nicotinate + ATP + H2O = nicotinate beta-D-ribonucleotide + ADP + phosphate + diphosphate</text>
        <dbReference type="Rhea" id="RHEA:36163"/>
        <dbReference type="ChEBI" id="CHEBI:15377"/>
        <dbReference type="ChEBI" id="CHEBI:30616"/>
        <dbReference type="ChEBI" id="CHEBI:32544"/>
        <dbReference type="ChEBI" id="CHEBI:33019"/>
        <dbReference type="ChEBI" id="CHEBI:43474"/>
        <dbReference type="ChEBI" id="CHEBI:57502"/>
        <dbReference type="ChEBI" id="CHEBI:58017"/>
        <dbReference type="ChEBI" id="CHEBI:456216"/>
        <dbReference type="EC" id="6.3.4.21"/>
    </reaction>
</comment>
<dbReference type="Gene3D" id="3.20.20.70">
    <property type="entry name" value="Aldolase class I"/>
    <property type="match status" value="1"/>
</dbReference>
<dbReference type="EMBL" id="DS999641">
    <property type="protein sequence ID" value="EFE69217.2"/>
    <property type="molecule type" value="Genomic_DNA"/>
</dbReference>
<evidence type="ECO:0000256" key="2">
    <source>
        <dbReference type="ARBA" id="ARBA00010897"/>
    </source>
</evidence>
<dbReference type="Proteomes" id="UP000003824">
    <property type="component" value="Unassembled WGS sequence"/>
</dbReference>
<keyword evidence="6 9" id="KW-0662">Pyridine nucleotide biosynthesis</keyword>
<gene>
    <name evidence="11" type="ORF">SSFG_04459</name>
</gene>
<dbReference type="UniPathway" id="UPA00253">
    <property type="reaction ID" value="UER00457"/>
</dbReference>
<keyword evidence="11" id="KW-0328">Glycosyltransferase</keyword>
<evidence type="ECO:0000256" key="3">
    <source>
        <dbReference type="ARBA" id="ARBA00013236"/>
    </source>
</evidence>
<evidence type="ECO:0000256" key="9">
    <source>
        <dbReference type="RuleBase" id="RU365100"/>
    </source>
</evidence>